<reference evidence="2" key="1">
    <citation type="journal article" date="2019" name="Int. J. Syst. Evol. Microbiol.">
        <title>The Global Catalogue of Microorganisms (GCM) 10K type strain sequencing project: providing services to taxonomists for standard genome sequencing and annotation.</title>
        <authorList>
            <consortium name="The Broad Institute Genomics Platform"/>
            <consortium name="The Broad Institute Genome Sequencing Center for Infectious Disease"/>
            <person name="Wu L."/>
            <person name="Ma J."/>
        </authorList>
    </citation>
    <scope>NUCLEOTIDE SEQUENCE [LARGE SCALE GENOMIC DNA]</scope>
    <source>
        <strain evidence="2">CGMCC 1.15053</strain>
    </source>
</reference>
<name>A0ABW1DMZ1_9DEIO</name>
<evidence type="ECO:0000313" key="1">
    <source>
        <dbReference type="EMBL" id="MFC5850043.1"/>
    </source>
</evidence>
<dbReference type="Proteomes" id="UP001595979">
    <property type="component" value="Unassembled WGS sequence"/>
</dbReference>
<accession>A0ABW1DMZ1</accession>
<evidence type="ECO:0000313" key="2">
    <source>
        <dbReference type="Proteomes" id="UP001595979"/>
    </source>
</evidence>
<organism evidence="1 2">
    <name type="scientific">Deinococcus petrolearius</name>
    <dbReference type="NCBI Taxonomy" id="1751295"/>
    <lineage>
        <taxon>Bacteria</taxon>
        <taxon>Thermotogati</taxon>
        <taxon>Deinococcota</taxon>
        <taxon>Deinococci</taxon>
        <taxon>Deinococcales</taxon>
        <taxon>Deinococcaceae</taxon>
        <taxon>Deinococcus</taxon>
    </lineage>
</organism>
<comment type="caution">
    <text evidence="1">The sequence shown here is derived from an EMBL/GenBank/DDBJ whole genome shotgun (WGS) entry which is preliminary data.</text>
</comment>
<proteinExistence type="predicted"/>
<keyword evidence="2" id="KW-1185">Reference proteome</keyword>
<protein>
    <submittedName>
        <fullName evidence="1">Uncharacterized protein</fullName>
    </submittedName>
</protein>
<dbReference type="EMBL" id="JBHSOH010000035">
    <property type="protein sequence ID" value="MFC5850043.1"/>
    <property type="molecule type" value="Genomic_DNA"/>
</dbReference>
<gene>
    <name evidence="1" type="ORF">ACFPQ6_17205</name>
</gene>
<dbReference type="RefSeq" id="WP_014682825.1">
    <property type="nucleotide sequence ID" value="NZ_JBHSOH010000035.1"/>
</dbReference>
<sequence>MQDLDTPTLLSGTFATAVDATGQAWPVTYQTLTNGGSGNGVLVCADLGRGTHLPRILTLGPVHWEQASGGPALGYWQFHVESFTRYSPLLRGHPIPGSGGQREAIELRVPLDALQPLE</sequence>